<evidence type="ECO:0000256" key="4">
    <source>
        <dbReference type="ARBA" id="ARBA00022475"/>
    </source>
</evidence>
<feature type="transmembrane region" description="Helical" evidence="8">
    <location>
        <begin position="411"/>
        <end position="433"/>
    </location>
</feature>
<keyword evidence="5 8" id="KW-0812">Transmembrane</keyword>
<evidence type="ECO:0000256" key="3">
    <source>
        <dbReference type="ARBA" id="ARBA00022448"/>
    </source>
</evidence>
<dbReference type="RefSeq" id="WP_338787430.1">
    <property type="nucleotide sequence ID" value="NZ_CP147403.1"/>
</dbReference>
<evidence type="ECO:0000256" key="7">
    <source>
        <dbReference type="ARBA" id="ARBA00023136"/>
    </source>
</evidence>
<feature type="transmembrane region" description="Helical" evidence="8">
    <location>
        <begin position="12"/>
        <end position="29"/>
    </location>
</feature>
<evidence type="ECO:0000256" key="2">
    <source>
        <dbReference type="ARBA" id="ARBA00010199"/>
    </source>
</evidence>
<name>A0ABZ2MTC9_9BACI</name>
<organism evidence="9 10">
    <name type="scientific">Metabacillus rhizosphaerae</name>
    <dbReference type="NCBI Taxonomy" id="3117747"/>
    <lineage>
        <taxon>Bacteria</taxon>
        <taxon>Bacillati</taxon>
        <taxon>Bacillota</taxon>
        <taxon>Bacilli</taxon>
        <taxon>Bacillales</taxon>
        <taxon>Bacillaceae</taxon>
        <taxon>Metabacillus</taxon>
    </lineage>
</organism>
<feature type="transmembrane region" description="Helical" evidence="8">
    <location>
        <begin position="192"/>
        <end position="213"/>
    </location>
</feature>
<keyword evidence="10" id="KW-1185">Reference proteome</keyword>
<dbReference type="PIRSF" id="PIRSF006603">
    <property type="entry name" value="DinF"/>
    <property type="match status" value="1"/>
</dbReference>
<dbReference type="Proteomes" id="UP001368328">
    <property type="component" value="Chromosome"/>
</dbReference>
<sequence>MSLTRQDRKMTLFALTWPIFIEVMLHMLMGNADTLMLSQYSDNSVAAVGVSNQILFLLIVMFGFIATGTTILVSQYLGANNYKDAKGISSVSLSANLLISIIISVVIVIASEDILLLMNLPRELLPEATVYLQLVGGFSFIQALIMTASAILKSYGYTKDTMYLTIGMNLINIIGNYLFIFGPFGFPVLGVQGVAISTVVSRIIGLIVILYMLKQRVHFTINLKELFKLPTHHLKNLLHIGVPTAGEQLSYNTSQMVITFFITMIGTEALTTKIYTQNLMMFILLFSMAVSQGTQIMIGYLIGAKEYDSAYKRCLSSLYSGIVISTLMAIIFTIFSDPLLGIFTSNERILEIGGTLILLTILLEPGRAFNMVIIGSLRAAGDIRFPTYMGILSMWGIAVPIAYILGIHYDLGLVGVWIAYICDEWVRGIIMLYRWKSRAWMTKSFSHRPAVSS</sequence>
<feature type="transmembrane region" description="Helical" evidence="8">
    <location>
        <begin position="54"/>
        <end position="79"/>
    </location>
</feature>
<proteinExistence type="inferred from homology"/>
<protein>
    <submittedName>
        <fullName evidence="9">MATE family efflux transporter</fullName>
    </submittedName>
</protein>
<dbReference type="CDD" id="cd13134">
    <property type="entry name" value="MATE_like_8"/>
    <property type="match status" value="1"/>
</dbReference>
<dbReference type="InterPro" id="IPR047135">
    <property type="entry name" value="YsiQ"/>
</dbReference>
<reference evidence="9 10" key="1">
    <citation type="submission" date="2024-02" db="EMBL/GenBank/DDBJ databases">
        <title>Seven novel Bacillus-like species.</title>
        <authorList>
            <person name="Liu G."/>
        </authorList>
    </citation>
    <scope>NUCLEOTIDE SEQUENCE [LARGE SCALE GENOMIC DNA]</scope>
    <source>
        <strain evidence="9 10">FJAT-53654</strain>
    </source>
</reference>
<feature type="transmembrane region" description="Helical" evidence="8">
    <location>
        <begin position="91"/>
        <end position="110"/>
    </location>
</feature>
<keyword evidence="6 8" id="KW-1133">Transmembrane helix</keyword>
<evidence type="ECO:0000256" key="6">
    <source>
        <dbReference type="ARBA" id="ARBA00022989"/>
    </source>
</evidence>
<gene>
    <name evidence="9" type="ORF">WCV66_26050</name>
</gene>
<dbReference type="InterPro" id="IPR002528">
    <property type="entry name" value="MATE_fam"/>
</dbReference>
<dbReference type="PANTHER" id="PTHR42925">
    <property type="entry name" value="MULTIDRUG AND TOXIN EFFLUX PROTEIN MATE FAMILY"/>
    <property type="match status" value="1"/>
</dbReference>
<dbReference type="NCBIfam" id="TIGR00797">
    <property type="entry name" value="matE"/>
    <property type="match status" value="1"/>
</dbReference>
<evidence type="ECO:0000256" key="1">
    <source>
        <dbReference type="ARBA" id="ARBA00004651"/>
    </source>
</evidence>
<evidence type="ECO:0000256" key="8">
    <source>
        <dbReference type="SAM" id="Phobius"/>
    </source>
</evidence>
<evidence type="ECO:0000313" key="10">
    <source>
        <dbReference type="Proteomes" id="UP001368328"/>
    </source>
</evidence>
<dbReference type="InterPro" id="IPR048279">
    <property type="entry name" value="MdtK-like"/>
</dbReference>
<dbReference type="EMBL" id="CP147403">
    <property type="protein sequence ID" value="WXB88611.1"/>
    <property type="molecule type" value="Genomic_DNA"/>
</dbReference>
<comment type="similarity">
    <text evidence="2">Belongs to the multi antimicrobial extrusion (MATE) (TC 2.A.66.1) family.</text>
</comment>
<accession>A0ABZ2MTC9</accession>
<comment type="subcellular location">
    <subcellularLocation>
        <location evidence="1">Cell membrane</location>
        <topology evidence="1">Multi-pass membrane protein</topology>
    </subcellularLocation>
</comment>
<dbReference type="Pfam" id="PF01554">
    <property type="entry name" value="MatE"/>
    <property type="match status" value="2"/>
</dbReference>
<dbReference type="PANTHER" id="PTHR42925:SF1">
    <property type="entry name" value="VIRULENCE FACTOR MVIN"/>
    <property type="match status" value="1"/>
</dbReference>
<evidence type="ECO:0000256" key="5">
    <source>
        <dbReference type="ARBA" id="ARBA00022692"/>
    </source>
</evidence>
<feature type="transmembrane region" description="Helical" evidence="8">
    <location>
        <begin position="355"/>
        <end position="373"/>
    </location>
</feature>
<feature type="transmembrane region" description="Helical" evidence="8">
    <location>
        <begin position="164"/>
        <end position="186"/>
    </location>
</feature>
<feature type="transmembrane region" description="Helical" evidence="8">
    <location>
        <begin position="281"/>
        <end position="302"/>
    </location>
</feature>
<feature type="transmembrane region" description="Helical" evidence="8">
    <location>
        <begin position="130"/>
        <end position="152"/>
    </location>
</feature>
<keyword evidence="7 8" id="KW-0472">Membrane</keyword>
<keyword evidence="4" id="KW-1003">Cell membrane</keyword>
<feature type="transmembrane region" description="Helical" evidence="8">
    <location>
        <begin position="385"/>
        <end position="405"/>
    </location>
</feature>
<keyword evidence="3" id="KW-0813">Transport</keyword>
<feature type="transmembrane region" description="Helical" evidence="8">
    <location>
        <begin position="256"/>
        <end position="275"/>
    </location>
</feature>
<evidence type="ECO:0000313" key="9">
    <source>
        <dbReference type="EMBL" id="WXB88611.1"/>
    </source>
</evidence>
<feature type="transmembrane region" description="Helical" evidence="8">
    <location>
        <begin position="314"/>
        <end position="335"/>
    </location>
</feature>